<dbReference type="OrthoDB" id="9766564at2"/>
<reference evidence="7 8" key="1">
    <citation type="submission" date="2018-02" db="EMBL/GenBank/DDBJ databases">
        <authorList>
            <person name="Cohen D.B."/>
            <person name="Kent A.D."/>
        </authorList>
    </citation>
    <scope>NUCLEOTIDE SEQUENCE [LARGE SCALE GENOMIC DNA]</scope>
    <source>
        <strain evidence="7">1</strain>
    </source>
</reference>
<accession>A0A2N9JLG3</accession>
<dbReference type="UniPathway" id="UPA00246"/>
<comment type="similarity">
    <text evidence="3">Belongs to the metallo-dependent hydrolases superfamily. Uronate isomerase family.</text>
</comment>
<evidence type="ECO:0000313" key="8">
    <source>
        <dbReference type="Proteomes" id="UP000238164"/>
    </source>
</evidence>
<dbReference type="RefSeq" id="WP_105186765.1">
    <property type="nucleotide sequence ID" value="NZ_BAAAGO010000044.1"/>
</dbReference>
<proteinExistence type="inferred from homology"/>
<organism evidence="7 8">
    <name type="scientific">Micropruina glycogenica</name>
    <dbReference type="NCBI Taxonomy" id="75385"/>
    <lineage>
        <taxon>Bacteria</taxon>
        <taxon>Bacillati</taxon>
        <taxon>Actinomycetota</taxon>
        <taxon>Actinomycetes</taxon>
        <taxon>Propionibacteriales</taxon>
        <taxon>Nocardioidaceae</taxon>
        <taxon>Micropruina</taxon>
    </lineage>
</organism>
<keyword evidence="6 7" id="KW-0413">Isomerase</keyword>
<name>A0A2N9JLG3_9ACTN</name>
<dbReference type="Proteomes" id="UP000238164">
    <property type="component" value="Chromosome 1"/>
</dbReference>
<dbReference type="AlphaFoldDB" id="A0A2N9JLG3"/>
<dbReference type="PANTHER" id="PTHR30068">
    <property type="entry name" value="URONATE ISOMERASE"/>
    <property type="match status" value="1"/>
</dbReference>
<evidence type="ECO:0000256" key="4">
    <source>
        <dbReference type="ARBA" id="ARBA00012546"/>
    </source>
</evidence>
<sequence>MAHLELNPDRVLPSDPTVRPLAREIYASVKDLPIISPHGHVPAQWLADDEPFGDPTSLLLTPDHYVNRLLHASGVSLADLGVGQSTFTPEQARAAFRHLCTHWTVFRGTPVRFWFESELAEIFGIDLMPSADTADEIYDAIAAQLVTPAFRPRALYDRFGIEFIATTDDPCDDLASHAKLAADPTWTGTVAPTFRPDKYLEPAAAGWNDLIDRLGEVSGVDTGSYAGWLAAMENRRAFFKANGAVSTDHSHRDARIEPIDDAEADRLYALARAGRISAAEADTLRRNFMFAQARMAADDGLVMTLHPAVYRNHHTPTFDTYGADVGCDIPMAVEYTNALQPVLAAFGTSPGFHLVPFTIDETVYSRELAPLAGFYPSVFVGVPWWFIDAPEAMARFRGAITETAGFTRTSGFIDDTRAYLSIPARHDLSRRVDSGYLAKLVGEHRLTLDEALEAAHELVVGNPKRAFKL</sequence>
<dbReference type="EC" id="5.3.1.12" evidence="4"/>
<evidence type="ECO:0000256" key="5">
    <source>
        <dbReference type="ARBA" id="ARBA00020555"/>
    </source>
</evidence>
<dbReference type="GO" id="GO:0019698">
    <property type="term" value="P:D-galacturonate catabolic process"/>
    <property type="evidence" value="ECO:0007669"/>
    <property type="project" value="TreeGrafter"/>
</dbReference>
<protein>
    <recommendedName>
        <fullName evidence="5">Uronate isomerase</fullName>
        <ecNumber evidence="4">5.3.1.12</ecNumber>
    </recommendedName>
</protein>
<evidence type="ECO:0000256" key="1">
    <source>
        <dbReference type="ARBA" id="ARBA00001165"/>
    </source>
</evidence>
<evidence type="ECO:0000256" key="3">
    <source>
        <dbReference type="ARBA" id="ARBA00008397"/>
    </source>
</evidence>
<dbReference type="InterPro" id="IPR032466">
    <property type="entry name" value="Metal_Hydrolase"/>
</dbReference>
<evidence type="ECO:0000256" key="2">
    <source>
        <dbReference type="ARBA" id="ARBA00004892"/>
    </source>
</evidence>
<dbReference type="GO" id="GO:0008880">
    <property type="term" value="F:glucuronate isomerase activity"/>
    <property type="evidence" value="ECO:0007669"/>
    <property type="project" value="UniProtKB-EC"/>
</dbReference>
<dbReference type="InterPro" id="IPR003766">
    <property type="entry name" value="Uronate_isomerase"/>
</dbReference>
<gene>
    <name evidence="7" type="primary">uxaC</name>
    <name evidence="7" type="ORF">MPLG2_3179</name>
</gene>
<dbReference type="SUPFAM" id="SSF51556">
    <property type="entry name" value="Metallo-dependent hydrolases"/>
    <property type="match status" value="1"/>
</dbReference>
<dbReference type="EMBL" id="LT985188">
    <property type="protein sequence ID" value="SPD88209.1"/>
    <property type="molecule type" value="Genomic_DNA"/>
</dbReference>
<comment type="pathway">
    <text evidence="2">Carbohydrate metabolism; pentose and glucuronate interconversion.</text>
</comment>
<keyword evidence="8" id="KW-1185">Reference proteome</keyword>
<dbReference type="KEGG" id="mgg:MPLG2_3179"/>
<dbReference type="Gene3D" id="1.10.2020.10">
    <property type="entry name" value="uronate isomerase, domain 2, chain A"/>
    <property type="match status" value="1"/>
</dbReference>
<evidence type="ECO:0000256" key="6">
    <source>
        <dbReference type="ARBA" id="ARBA00023235"/>
    </source>
</evidence>
<dbReference type="GO" id="GO:0042840">
    <property type="term" value="P:D-glucuronate catabolic process"/>
    <property type="evidence" value="ECO:0007669"/>
    <property type="project" value="TreeGrafter"/>
</dbReference>
<evidence type="ECO:0000313" key="7">
    <source>
        <dbReference type="EMBL" id="SPD88209.1"/>
    </source>
</evidence>
<dbReference type="Gene3D" id="3.20.20.140">
    <property type="entry name" value="Metal-dependent hydrolases"/>
    <property type="match status" value="1"/>
</dbReference>
<dbReference type="PANTHER" id="PTHR30068:SF4">
    <property type="entry name" value="URONATE ISOMERASE"/>
    <property type="match status" value="1"/>
</dbReference>
<dbReference type="NCBIfam" id="NF002794">
    <property type="entry name" value="PRK02925.1"/>
    <property type="match status" value="1"/>
</dbReference>
<comment type="catalytic activity">
    <reaction evidence="1">
        <text>D-glucuronate = D-fructuronate</text>
        <dbReference type="Rhea" id="RHEA:13049"/>
        <dbReference type="ChEBI" id="CHEBI:58720"/>
        <dbReference type="ChEBI" id="CHEBI:59863"/>
        <dbReference type="EC" id="5.3.1.12"/>
    </reaction>
</comment>
<dbReference type="Pfam" id="PF02614">
    <property type="entry name" value="UxaC"/>
    <property type="match status" value="1"/>
</dbReference>